<dbReference type="SMART" id="SM00698">
    <property type="entry name" value="MORN"/>
    <property type="match status" value="2"/>
</dbReference>
<feature type="non-terminal residue" evidence="2">
    <location>
        <position position="1"/>
    </location>
</feature>
<name>A0A382GES7_9ZZZZ</name>
<accession>A0A382GES7</accession>
<dbReference type="AlphaFoldDB" id="A0A382GES7"/>
<dbReference type="Gene3D" id="2.20.110.10">
    <property type="entry name" value="Histone H3 K4-specific methyltransferase SET7/9 N-terminal domain"/>
    <property type="match status" value="1"/>
</dbReference>
<dbReference type="EMBL" id="UINC01054919">
    <property type="protein sequence ID" value="SVB73204.1"/>
    <property type="molecule type" value="Genomic_DNA"/>
</dbReference>
<organism evidence="2">
    <name type="scientific">marine metagenome</name>
    <dbReference type="NCBI Taxonomy" id="408172"/>
    <lineage>
        <taxon>unclassified sequences</taxon>
        <taxon>metagenomes</taxon>
        <taxon>ecological metagenomes</taxon>
    </lineage>
</organism>
<dbReference type="PANTHER" id="PTHR23084:SF263">
    <property type="entry name" value="MORN REPEAT-CONTAINING PROTEIN 1"/>
    <property type="match status" value="1"/>
</dbReference>
<sequence length="64" mass="7423">GEYKDNKRDGYGIMTYQDGGLYQEGSRYEGEWKNDKRDGQGVMTYLDDGRRLEGEFKENVFIGS</sequence>
<dbReference type="SUPFAM" id="SSF82185">
    <property type="entry name" value="Histone H3 K4-specific methyltransferase SET7/9 N-terminal domain"/>
    <property type="match status" value="1"/>
</dbReference>
<reference evidence="2" key="1">
    <citation type="submission" date="2018-05" db="EMBL/GenBank/DDBJ databases">
        <authorList>
            <person name="Lanie J.A."/>
            <person name="Ng W.-L."/>
            <person name="Kazmierczak K.M."/>
            <person name="Andrzejewski T.M."/>
            <person name="Davidsen T.M."/>
            <person name="Wayne K.J."/>
            <person name="Tettelin H."/>
            <person name="Glass J.I."/>
            <person name="Rusch D."/>
            <person name="Podicherti R."/>
            <person name="Tsui H.-C.T."/>
            <person name="Winkler M.E."/>
        </authorList>
    </citation>
    <scope>NUCLEOTIDE SEQUENCE</scope>
</reference>
<dbReference type="PANTHER" id="PTHR23084">
    <property type="entry name" value="PHOSPHATIDYLINOSITOL-4-PHOSPHATE 5-KINASE RELATED"/>
    <property type="match status" value="1"/>
</dbReference>
<dbReference type="Pfam" id="PF02493">
    <property type="entry name" value="MORN"/>
    <property type="match status" value="2"/>
</dbReference>
<evidence type="ECO:0000313" key="2">
    <source>
        <dbReference type="EMBL" id="SVB73204.1"/>
    </source>
</evidence>
<evidence type="ECO:0008006" key="3">
    <source>
        <dbReference type="Google" id="ProtNLM"/>
    </source>
</evidence>
<keyword evidence="1" id="KW-0677">Repeat</keyword>
<proteinExistence type="predicted"/>
<protein>
    <recommendedName>
        <fullName evidence="3">MORN repeat-containing protein</fullName>
    </recommendedName>
</protein>
<evidence type="ECO:0000256" key="1">
    <source>
        <dbReference type="ARBA" id="ARBA00022737"/>
    </source>
</evidence>
<gene>
    <name evidence="2" type="ORF">METZ01_LOCUS226058</name>
</gene>
<dbReference type="InterPro" id="IPR003409">
    <property type="entry name" value="MORN"/>
</dbReference>